<dbReference type="PRINTS" id="PR00059">
    <property type="entry name" value="RIBOSOMALL6"/>
</dbReference>
<gene>
    <name evidence="8" type="primary">rplF</name>
    <name evidence="8" type="ORF">ACHINZ_1820</name>
</gene>
<keyword evidence="6" id="KW-0699">rRNA-binding</keyword>
<name>A0AAT9G469_9ENTR</name>
<evidence type="ECO:0000256" key="4">
    <source>
        <dbReference type="NCBIfam" id="TIGR03654"/>
    </source>
</evidence>
<evidence type="ECO:0000256" key="5">
    <source>
        <dbReference type="RuleBase" id="RU003869"/>
    </source>
</evidence>
<dbReference type="PANTHER" id="PTHR11655">
    <property type="entry name" value="60S/50S RIBOSOMAL PROTEIN L6/L9"/>
    <property type="match status" value="1"/>
</dbReference>
<evidence type="ECO:0000259" key="7">
    <source>
        <dbReference type="Pfam" id="PF00347"/>
    </source>
</evidence>
<comment type="function">
    <text evidence="6">This protein binds to the 23S rRNA, and is important in its secondary structure. It is located near the subunit interface in the base of the L7/L12 stalk, and near the tRNA binding site of the peptidyltransferase center.</text>
</comment>
<comment type="similarity">
    <text evidence="5">Belongs to the universal ribosomal protein uL6 family.</text>
</comment>
<accession>A0AAT9G469</accession>
<keyword evidence="6" id="KW-0694">RNA-binding</keyword>
<dbReference type="EMBL" id="AP028961">
    <property type="protein sequence ID" value="BET44512.1"/>
    <property type="molecule type" value="Genomic_DNA"/>
</dbReference>
<dbReference type="GO" id="GO:0022625">
    <property type="term" value="C:cytosolic large ribosomal subunit"/>
    <property type="evidence" value="ECO:0007669"/>
    <property type="project" value="UniProtKB-UniRule"/>
</dbReference>
<dbReference type="PIRSF" id="PIRSF002162">
    <property type="entry name" value="Ribosomal_L6"/>
    <property type="match status" value="1"/>
</dbReference>
<feature type="domain" description="Large ribosomal subunit protein uL6 alpha-beta" evidence="7">
    <location>
        <begin position="19"/>
        <end position="90"/>
    </location>
</feature>
<protein>
    <recommendedName>
        <fullName evidence="3 4">50S ribosomal protein L6</fullName>
    </recommendedName>
</protein>
<feature type="domain" description="Large ribosomal subunit protein uL6 alpha-beta" evidence="7">
    <location>
        <begin position="99"/>
        <end position="172"/>
    </location>
</feature>
<reference evidence="8" key="2">
    <citation type="submission" date="2023-10" db="EMBL/GenBank/DDBJ databases">
        <authorList>
            <person name="Koga R."/>
            <person name="Fukatsu T."/>
        </authorList>
    </citation>
    <scope>NUCLEOTIDE SEQUENCE</scope>
    <source>
        <strain evidence="8">Kw-01</strain>
    </source>
</reference>
<dbReference type="NCBIfam" id="TIGR03654">
    <property type="entry name" value="L6_bact"/>
    <property type="match status" value="1"/>
</dbReference>
<dbReference type="InterPro" id="IPR036789">
    <property type="entry name" value="Ribosomal_uL6-like_a/b-dom_sf"/>
</dbReference>
<dbReference type="AlphaFoldDB" id="A0AAT9G469"/>
<dbReference type="PANTHER" id="PTHR11655:SF14">
    <property type="entry name" value="LARGE RIBOSOMAL SUBUNIT PROTEIN UL6M"/>
    <property type="match status" value="1"/>
</dbReference>
<dbReference type="InterPro" id="IPR000702">
    <property type="entry name" value="Ribosomal_uL6-like"/>
</dbReference>
<evidence type="ECO:0000256" key="2">
    <source>
        <dbReference type="ARBA" id="ARBA00023274"/>
    </source>
</evidence>
<evidence type="ECO:0000256" key="3">
    <source>
        <dbReference type="ARBA" id="ARBA00035454"/>
    </source>
</evidence>
<reference evidence="8" key="1">
    <citation type="journal article" date="2023" name="Front. Microbiol.">
        <title>Genome analysis of Candidatus Aschnera chinzeii, the bacterial endosymbiont of the blood-sucking bat fly Penicillidia jenynsii (Insecta: Diptera: Nycteribiidae).</title>
        <authorList>
            <person name="Koga R."/>
            <person name="Moriyama M."/>
            <person name="Nozaki T."/>
            <person name="Fukatsu T."/>
        </authorList>
    </citation>
    <scope>NUCLEOTIDE SEQUENCE</scope>
    <source>
        <strain evidence="8">Kw-01</strain>
    </source>
</reference>
<dbReference type="SUPFAM" id="SSF56053">
    <property type="entry name" value="Ribosomal protein L6"/>
    <property type="match status" value="2"/>
</dbReference>
<evidence type="ECO:0000313" key="8">
    <source>
        <dbReference type="EMBL" id="BET44512.1"/>
    </source>
</evidence>
<dbReference type="InterPro" id="IPR019906">
    <property type="entry name" value="Ribosomal_uL6_bac-type"/>
</dbReference>
<keyword evidence="1 5" id="KW-0689">Ribosomal protein</keyword>
<evidence type="ECO:0000256" key="6">
    <source>
        <dbReference type="RuleBase" id="RU003870"/>
    </source>
</evidence>
<dbReference type="GO" id="GO:0003735">
    <property type="term" value="F:structural constituent of ribosome"/>
    <property type="evidence" value="ECO:0007669"/>
    <property type="project" value="UniProtKB-UniRule"/>
</dbReference>
<sequence length="185" mass="20861">MYPNNGVTMSRIAKQPIIIPENVKIKYDHPNITIKGNIDTITLTINNAVNINIIDNKLICNIHKDHPNAWSHAGTARSIINSIIIGVTKGFSKKILLHGVGYRATIKNNQILLTLGYSHQITYILPNTITAECISQNEIIIKGADKQKVTQIAAEIRHYKPTDPYKNKGIRYENEIIRTKEVKKK</sequence>
<dbReference type="Pfam" id="PF00347">
    <property type="entry name" value="Ribosomal_L6"/>
    <property type="match status" value="2"/>
</dbReference>
<keyword evidence="2 5" id="KW-0687">Ribonucleoprotein</keyword>
<dbReference type="GO" id="GO:0002181">
    <property type="term" value="P:cytoplasmic translation"/>
    <property type="evidence" value="ECO:0007669"/>
    <property type="project" value="TreeGrafter"/>
</dbReference>
<dbReference type="InterPro" id="IPR020040">
    <property type="entry name" value="Ribosomal_uL6_a/b-dom"/>
</dbReference>
<dbReference type="GO" id="GO:0019843">
    <property type="term" value="F:rRNA binding"/>
    <property type="evidence" value="ECO:0007669"/>
    <property type="project" value="UniProtKB-UniRule"/>
</dbReference>
<organism evidence="8">
    <name type="scientific">Candidatus Aschnera chinzeii</name>
    <dbReference type="NCBI Taxonomy" id="1485666"/>
    <lineage>
        <taxon>Bacteria</taxon>
        <taxon>Pseudomonadati</taxon>
        <taxon>Pseudomonadota</taxon>
        <taxon>Gammaproteobacteria</taxon>
        <taxon>Enterobacterales</taxon>
        <taxon>Enterobacteriaceae</taxon>
        <taxon>Candidatus Aschnera</taxon>
    </lineage>
</organism>
<dbReference type="Gene3D" id="3.90.930.12">
    <property type="entry name" value="Ribosomal protein L6, alpha-beta domain"/>
    <property type="match status" value="2"/>
</dbReference>
<proteinExistence type="inferred from homology"/>
<evidence type="ECO:0000256" key="1">
    <source>
        <dbReference type="ARBA" id="ARBA00022980"/>
    </source>
</evidence>